<dbReference type="InterPro" id="IPR010980">
    <property type="entry name" value="Cyt_c/b562"/>
</dbReference>
<feature type="binding site" description="covalent" evidence="7">
    <location>
        <position position="133"/>
    </location>
    <ligand>
        <name>heme c</name>
        <dbReference type="ChEBI" id="CHEBI:61717"/>
    </ligand>
</feature>
<dbReference type="Gene3D" id="1.20.120.10">
    <property type="entry name" value="Cytochrome c/b562"/>
    <property type="match status" value="1"/>
</dbReference>
<proteinExistence type="predicted"/>
<dbReference type="SUPFAM" id="SSF47175">
    <property type="entry name" value="Cytochromes"/>
    <property type="match status" value="1"/>
</dbReference>
<accession>A0A4R7C860</accession>
<dbReference type="GO" id="GO:0020037">
    <property type="term" value="F:heme binding"/>
    <property type="evidence" value="ECO:0007669"/>
    <property type="project" value="InterPro"/>
</dbReference>
<keyword evidence="4" id="KW-0249">Electron transport</keyword>
<evidence type="ECO:0000256" key="3">
    <source>
        <dbReference type="ARBA" id="ARBA00022723"/>
    </source>
</evidence>
<name>A0A4R7C860_9HYPH</name>
<evidence type="ECO:0000256" key="7">
    <source>
        <dbReference type="PIRSR" id="PIRSR000027-2"/>
    </source>
</evidence>
<dbReference type="Pfam" id="PF01322">
    <property type="entry name" value="Cytochrom_C_2"/>
    <property type="match status" value="1"/>
</dbReference>
<keyword evidence="8" id="KW-0732">Signal</keyword>
<dbReference type="InterPro" id="IPR012127">
    <property type="entry name" value="Cyt_c_prime"/>
</dbReference>
<keyword evidence="2 7" id="KW-0349">Heme</keyword>
<feature type="binding site" description="covalent" evidence="7">
    <location>
        <position position="136"/>
    </location>
    <ligand>
        <name>heme c</name>
        <dbReference type="ChEBI" id="CHEBI:61717"/>
    </ligand>
</feature>
<protein>
    <submittedName>
        <fullName evidence="9">Cytochrome c556</fullName>
    </submittedName>
</protein>
<dbReference type="GO" id="GO:0005506">
    <property type="term" value="F:iron ion binding"/>
    <property type="evidence" value="ECO:0007669"/>
    <property type="project" value="InterPro"/>
</dbReference>
<keyword evidence="3 6" id="KW-0479">Metal-binding</keyword>
<dbReference type="InterPro" id="IPR002321">
    <property type="entry name" value="Cyt_c_II"/>
</dbReference>
<evidence type="ECO:0000313" key="9">
    <source>
        <dbReference type="EMBL" id="TDR94403.1"/>
    </source>
</evidence>
<keyword evidence="10" id="KW-1185">Reference proteome</keyword>
<feature type="chain" id="PRO_5020224836" evidence="8">
    <location>
        <begin position="21"/>
        <end position="144"/>
    </location>
</feature>
<dbReference type="OrthoDB" id="9811729at2"/>
<dbReference type="PROSITE" id="PS51009">
    <property type="entry name" value="CYTCII"/>
    <property type="match status" value="1"/>
</dbReference>
<evidence type="ECO:0000256" key="4">
    <source>
        <dbReference type="ARBA" id="ARBA00022982"/>
    </source>
</evidence>
<dbReference type="GO" id="GO:0009055">
    <property type="term" value="F:electron transfer activity"/>
    <property type="evidence" value="ECO:0007669"/>
    <property type="project" value="InterPro"/>
</dbReference>
<evidence type="ECO:0000256" key="2">
    <source>
        <dbReference type="ARBA" id="ARBA00022617"/>
    </source>
</evidence>
<dbReference type="GO" id="GO:0022900">
    <property type="term" value="P:electron transport chain"/>
    <property type="evidence" value="ECO:0007669"/>
    <property type="project" value="InterPro"/>
</dbReference>
<evidence type="ECO:0000256" key="1">
    <source>
        <dbReference type="ARBA" id="ARBA00022448"/>
    </source>
</evidence>
<dbReference type="GO" id="GO:0042597">
    <property type="term" value="C:periplasmic space"/>
    <property type="evidence" value="ECO:0007669"/>
    <property type="project" value="InterPro"/>
</dbReference>
<evidence type="ECO:0000256" key="6">
    <source>
        <dbReference type="PIRSR" id="PIRSR000027-1"/>
    </source>
</evidence>
<gene>
    <name evidence="9" type="ORF">EV668_1690</name>
</gene>
<organism evidence="9 10">
    <name type="scientific">Enterovirga rhinocerotis</name>
    <dbReference type="NCBI Taxonomy" id="1339210"/>
    <lineage>
        <taxon>Bacteria</taxon>
        <taxon>Pseudomonadati</taxon>
        <taxon>Pseudomonadota</taxon>
        <taxon>Alphaproteobacteria</taxon>
        <taxon>Hyphomicrobiales</taxon>
        <taxon>Methylobacteriaceae</taxon>
        <taxon>Enterovirga</taxon>
    </lineage>
</organism>
<dbReference type="RefSeq" id="WP_133769301.1">
    <property type="nucleotide sequence ID" value="NZ_SNZR01000011.1"/>
</dbReference>
<dbReference type="Proteomes" id="UP000295122">
    <property type="component" value="Unassembled WGS sequence"/>
</dbReference>
<keyword evidence="5 6" id="KW-0408">Iron</keyword>
<evidence type="ECO:0000313" key="10">
    <source>
        <dbReference type="Proteomes" id="UP000295122"/>
    </source>
</evidence>
<reference evidence="9 10" key="1">
    <citation type="submission" date="2019-03" db="EMBL/GenBank/DDBJ databases">
        <title>Genomic Encyclopedia of Type Strains, Phase IV (KMG-IV): sequencing the most valuable type-strain genomes for metagenomic binning, comparative biology and taxonomic classification.</title>
        <authorList>
            <person name="Goeker M."/>
        </authorList>
    </citation>
    <scope>NUCLEOTIDE SEQUENCE [LARGE SCALE GENOMIC DNA]</scope>
    <source>
        <strain evidence="9 10">DSM 25903</strain>
    </source>
</reference>
<keyword evidence="1" id="KW-0813">Transport</keyword>
<dbReference type="EMBL" id="SNZR01000011">
    <property type="protein sequence ID" value="TDR94403.1"/>
    <property type="molecule type" value="Genomic_DNA"/>
</dbReference>
<feature type="binding site" description="axial binding residue" evidence="6">
    <location>
        <position position="137"/>
    </location>
    <ligand>
        <name>heme c</name>
        <dbReference type="ChEBI" id="CHEBI:61717"/>
    </ligand>
    <ligandPart>
        <name>Fe</name>
        <dbReference type="ChEBI" id="CHEBI:18248"/>
    </ligandPart>
</feature>
<comment type="caution">
    <text evidence="9">The sequence shown here is derived from an EMBL/GenBank/DDBJ whole genome shotgun (WGS) entry which is preliminary data.</text>
</comment>
<sequence length="144" mass="15517">MTRFVLTTAVLLGLATVVVAQTDPIAQRRDVMKGVGAATKAGVEMVKGETPFDLAKAQDVLKTYATAAETFHTYYPETSKTGGGTSASPKIWESPAEFKAKFDAWGADIRKAAEDTKDLGSFKASFGSVMRSCRGCHEVYRIKT</sequence>
<evidence type="ECO:0000256" key="8">
    <source>
        <dbReference type="SAM" id="SignalP"/>
    </source>
</evidence>
<dbReference type="AlphaFoldDB" id="A0A4R7C860"/>
<dbReference type="PIRSF" id="PIRSF000027">
    <property type="entry name" value="Cytc_c_prime"/>
    <property type="match status" value="1"/>
</dbReference>
<feature type="signal peptide" evidence="8">
    <location>
        <begin position="1"/>
        <end position="20"/>
    </location>
</feature>
<evidence type="ECO:0000256" key="5">
    <source>
        <dbReference type="ARBA" id="ARBA00023004"/>
    </source>
</evidence>
<comment type="PTM">
    <text evidence="7">Binds 1 heme group per subunit.</text>
</comment>